<dbReference type="GO" id="GO:0005886">
    <property type="term" value="C:plasma membrane"/>
    <property type="evidence" value="ECO:0007669"/>
    <property type="project" value="UniProtKB-SubCell"/>
</dbReference>
<feature type="coiled-coil region" evidence="3">
    <location>
        <begin position="196"/>
        <end position="223"/>
    </location>
</feature>
<keyword evidence="2" id="KW-0472">Membrane</keyword>
<dbReference type="AlphaFoldDB" id="A0A6N9NMQ1"/>
<keyword evidence="2" id="KW-1134">Transmembrane beta strand</keyword>
<dbReference type="RefSeq" id="WP_160634135.1">
    <property type="nucleotide sequence ID" value="NZ_WWNE01000012.1"/>
</dbReference>
<proteinExistence type="inferred from homology"/>
<keyword evidence="3" id="KW-0175">Coiled coil</keyword>
<keyword evidence="2" id="KW-0449">Lipoprotein</keyword>
<protein>
    <submittedName>
        <fullName evidence="4">Efflux transporter outer membrane subunit</fullName>
    </submittedName>
</protein>
<reference evidence="4 5" key="1">
    <citation type="submission" date="2019-12" db="EMBL/GenBank/DDBJ databases">
        <authorList>
            <person name="Zhao J."/>
        </authorList>
    </citation>
    <scope>NUCLEOTIDE SEQUENCE [LARGE SCALE GENOMIC DNA]</scope>
    <source>
        <strain evidence="4 5">S-15</strain>
    </source>
</reference>
<feature type="coiled-coil region" evidence="3">
    <location>
        <begin position="405"/>
        <end position="468"/>
    </location>
</feature>
<dbReference type="Proteomes" id="UP000470771">
    <property type="component" value="Unassembled WGS sequence"/>
</dbReference>
<dbReference type="NCBIfam" id="TIGR01845">
    <property type="entry name" value="outer_NodT"/>
    <property type="match status" value="1"/>
</dbReference>
<feature type="chain" id="PRO_5027134830" evidence="2">
    <location>
        <begin position="23"/>
        <end position="480"/>
    </location>
</feature>
<evidence type="ECO:0000313" key="4">
    <source>
        <dbReference type="EMBL" id="NBG67164.1"/>
    </source>
</evidence>
<sequence>MLKYRKIHTYVTALIIALGVAACRVPSMVSDADHAVIPENYKNVQIKDTVNSGKVPWKEYFTDLNLNALIDSALKNNQELNISLLEMQMSQNEIRARKGEYLPSLGIGAGAGVEKSARYTRNGALEATTDIQPGEEFPEPLQDYMVGAYASWEIDVWKKLRNAKKAAVSRYLASVEGKNFVMTNLIAEVANSYYELLALDNQLEIVQNNIVILNNALRAVRQQKEATMVTELAVRKFEAEVYKTKSLQFDLQQEIVEVENRINFLTGRYGQPIQRDSKGFSDLLPQAVLSGIPAQLLENRPDVKQAEQELMAAKIDIKVAKAQFYPSLGISAGIGFQAFNPEFLIQSPQSLLYNLAGDLMAPLVNRNAIKAMYYNANARQIQAVFEYEQTVLNAYIDVANQLAKVNNLEQSYDLKSKQVQALSESIDISISLFRSARADYMEVLMTQRDALEAKVELIETKKQQMNAMVDIYHALGGGWR</sequence>
<comment type="subcellular location">
    <subcellularLocation>
        <location evidence="2">Cell membrane</location>
        <topology evidence="2">Lipid-anchor</topology>
    </subcellularLocation>
</comment>
<dbReference type="Pfam" id="PF02321">
    <property type="entry name" value="OEP"/>
    <property type="match status" value="2"/>
</dbReference>
<keyword evidence="2" id="KW-0812">Transmembrane</keyword>
<evidence type="ECO:0000256" key="1">
    <source>
        <dbReference type="ARBA" id="ARBA00007613"/>
    </source>
</evidence>
<keyword evidence="2" id="KW-0732">Signal</keyword>
<feature type="signal peptide" evidence="2">
    <location>
        <begin position="1"/>
        <end position="22"/>
    </location>
</feature>
<organism evidence="4 5">
    <name type="scientific">Acidiluteibacter ferrifornacis</name>
    <dbReference type="NCBI Taxonomy" id="2692424"/>
    <lineage>
        <taxon>Bacteria</taxon>
        <taxon>Pseudomonadati</taxon>
        <taxon>Bacteroidota</taxon>
        <taxon>Flavobacteriia</taxon>
        <taxon>Flavobacteriales</taxon>
        <taxon>Cryomorphaceae</taxon>
        <taxon>Acidiluteibacter</taxon>
    </lineage>
</organism>
<dbReference type="InterPro" id="IPR010131">
    <property type="entry name" value="MdtP/NodT-like"/>
</dbReference>
<keyword evidence="5" id="KW-1185">Reference proteome</keyword>
<name>A0A6N9NMQ1_9FLAO</name>
<evidence type="ECO:0000256" key="2">
    <source>
        <dbReference type="RuleBase" id="RU362097"/>
    </source>
</evidence>
<dbReference type="PANTHER" id="PTHR30203:SF30">
    <property type="entry name" value="OUTER MEMBRANE PROTEIN-RELATED"/>
    <property type="match status" value="1"/>
</dbReference>
<dbReference type="Gene3D" id="1.20.1600.10">
    <property type="entry name" value="Outer membrane efflux proteins (OEP)"/>
    <property type="match status" value="1"/>
</dbReference>
<evidence type="ECO:0000313" key="5">
    <source>
        <dbReference type="Proteomes" id="UP000470771"/>
    </source>
</evidence>
<dbReference type="Gene3D" id="2.20.200.10">
    <property type="entry name" value="Outer membrane efflux proteins (OEP)"/>
    <property type="match status" value="1"/>
</dbReference>
<dbReference type="PROSITE" id="PS51257">
    <property type="entry name" value="PROKAR_LIPOPROTEIN"/>
    <property type="match status" value="1"/>
</dbReference>
<dbReference type="SUPFAM" id="SSF56954">
    <property type="entry name" value="Outer membrane efflux proteins (OEP)"/>
    <property type="match status" value="1"/>
</dbReference>
<dbReference type="EMBL" id="WWNE01000012">
    <property type="protein sequence ID" value="NBG67164.1"/>
    <property type="molecule type" value="Genomic_DNA"/>
</dbReference>
<evidence type="ECO:0000256" key="3">
    <source>
        <dbReference type="SAM" id="Coils"/>
    </source>
</evidence>
<gene>
    <name evidence="4" type="ORF">GQN54_13625</name>
</gene>
<keyword evidence="2" id="KW-0564">Palmitate</keyword>
<dbReference type="GO" id="GO:0015562">
    <property type="term" value="F:efflux transmembrane transporter activity"/>
    <property type="evidence" value="ECO:0007669"/>
    <property type="project" value="InterPro"/>
</dbReference>
<accession>A0A6N9NMQ1</accession>
<dbReference type="PANTHER" id="PTHR30203">
    <property type="entry name" value="OUTER MEMBRANE CATION EFFLUX PROTEIN"/>
    <property type="match status" value="1"/>
</dbReference>
<dbReference type="InterPro" id="IPR003423">
    <property type="entry name" value="OMP_efflux"/>
</dbReference>
<comment type="similarity">
    <text evidence="1 2">Belongs to the outer membrane factor (OMF) (TC 1.B.17) family.</text>
</comment>
<comment type="caution">
    <text evidence="4">The sequence shown here is derived from an EMBL/GenBank/DDBJ whole genome shotgun (WGS) entry which is preliminary data.</text>
</comment>